<dbReference type="EMBL" id="MJEQ01001090">
    <property type="protein sequence ID" value="OIT32272.1"/>
    <property type="molecule type" value="Genomic_DNA"/>
</dbReference>
<dbReference type="Proteomes" id="UP000187609">
    <property type="component" value="Unassembled WGS sequence"/>
</dbReference>
<evidence type="ECO:0000313" key="2">
    <source>
        <dbReference type="Proteomes" id="UP000187609"/>
    </source>
</evidence>
<dbReference type="AlphaFoldDB" id="A0A314KSG9"/>
<proteinExistence type="predicted"/>
<sequence>NILYQDVRNKLKNVKTETNLLMLRLTKEIGADYVKRLLLDSYLLICCYDMLEELLAEQDEEPDTPVIVISSDTEAASKASKSVSQKTE</sequence>
<accession>A0A314KSG9</accession>
<reference evidence="1" key="1">
    <citation type="submission" date="2016-11" db="EMBL/GenBank/DDBJ databases">
        <title>The genome of Nicotiana attenuata.</title>
        <authorList>
            <person name="Xu S."/>
            <person name="Brockmoeller T."/>
            <person name="Gaquerel E."/>
            <person name="Navarro A."/>
            <person name="Kuhl H."/>
            <person name="Gase K."/>
            <person name="Ling Z."/>
            <person name="Zhou W."/>
            <person name="Kreitzer C."/>
            <person name="Stanke M."/>
            <person name="Tang H."/>
            <person name="Lyons E."/>
            <person name="Pandey P."/>
            <person name="Pandey S.P."/>
            <person name="Timmermann B."/>
            <person name="Baldwin I.T."/>
        </authorList>
    </citation>
    <scope>NUCLEOTIDE SEQUENCE [LARGE SCALE GENOMIC DNA]</scope>
    <source>
        <strain evidence="1">UT</strain>
    </source>
</reference>
<protein>
    <submittedName>
        <fullName evidence="1">Uncharacterized protein</fullName>
    </submittedName>
</protein>
<dbReference type="SMR" id="A0A314KSG9"/>
<feature type="non-terminal residue" evidence="1">
    <location>
        <position position="1"/>
    </location>
</feature>
<organism evidence="1 2">
    <name type="scientific">Nicotiana attenuata</name>
    <name type="common">Coyote tobacco</name>
    <dbReference type="NCBI Taxonomy" id="49451"/>
    <lineage>
        <taxon>Eukaryota</taxon>
        <taxon>Viridiplantae</taxon>
        <taxon>Streptophyta</taxon>
        <taxon>Embryophyta</taxon>
        <taxon>Tracheophyta</taxon>
        <taxon>Spermatophyta</taxon>
        <taxon>Magnoliopsida</taxon>
        <taxon>eudicotyledons</taxon>
        <taxon>Gunneridae</taxon>
        <taxon>Pentapetalae</taxon>
        <taxon>asterids</taxon>
        <taxon>lamiids</taxon>
        <taxon>Solanales</taxon>
        <taxon>Solanaceae</taxon>
        <taxon>Nicotianoideae</taxon>
        <taxon>Nicotianeae</taxon>
        <taxon>Nicotiana</taxon>
    </lineage>
</organism>
<dbReference type="Gramene" id="OIT32272">
    <property type="protein sequence ID" value="OIT32272"/>
    <property type="gene ID" value="A4A49_65067"/>
</dbReference>
<gene>
    <name evidence="1" type="ORF">A4A49_65067</name>
</gene>
<keyword evidence="2" id="KW-1185">Reference proteome</keyword>
<evidence type="ECO:0000313" key="1">
    <source>
        <dbReference type="EMBL" id="OIT32272.1"/>
    </source>
</evidence>
<comment type="caution">
    <text evidence="1">The sequence shown here is derived from an EMBL/GenBank/DDBJ whole genome shotgun (WGS) entry which is preliminary data.</text>
</comment>
<name>A0A314KSG9_NICAT</name>